<dbReference type="GO" id="GO:0016887">
    <property type="term" value="F:ATP hydrolysis activity"/>
    <property type="evidence" value="ECO:0007669"/>
    <property type="project" value="InterPro"/>
</dbReference>
<evidence type="ECO:0000256" key="6">
    <source>
        <dbReference type="ARBA" id="ARBA00022967"/>
    </source>
</evidence>
<gene>
    <name evidence="11" type="ORF">ASCRUDRAFT_43771</name>
</gene>
<dbReference type="Pfam" id="PF00122">
    <property type="entry name" value="E1-E2_ATPase"/>
    <property type="match status" value="1"/>
</dbReference>
<evidence type="ECO:0000313" key="12">
    <source>
        <dbReference type="Proteomes" id="UP000095038"/>
    </source>
</evidence>
<feature type="transmembrane region" description="Helical" evidence="9">
    <location>
        <begin position="448"/>
        <end position="467"/>
    </location>
</feature>
<dbReference type="SUPFAM" id="SSF55008">
    <property type="entry name" value="HMA, heavy metal-associated domain"/>
    <property type="match status" value="2"/>
</dbReference>
<evidence type="ECO:0000256" key="2">
    <source>
        <dbReference type="ARBA" id="ARBA00022692"/>
    </source>
</evidence>
<comment type="similarity">
    <text evidence="9">Belongs to the cation transport ATPase (P-type) (TC 3.A.3) family. Type IB subfamily.</text>
</comment>
<feature type="transmembrane region" description="Helical" evidence="9">
    <location>
        <begin position="993"/>
        <end position="1011"/>
    </location>
</feature>
<dbReference type="InterPro" id="IPR036412">
    <property type="entry name" value="HAD-like_sf"/>
</dbReference>
<keyword evidence="4 9" id="KW-0547">Nucleotide-binding</keyword>
<evidence type="ECO:0000256" key="5">
    <source>
        <dbReference type="ARBA" id="ARBA00022840"/>
    </source>
</evidence>
<proteinExistence type="inferred from homology"/>
<evidence type="ECO:0000256" key="7">
    <source>
        <dbReference type="ARBA" id="ARBA00022989"/>
    </source>
</evidence>
<dbReference type="InterPro" id="IPR023214">
    <property type="entry name" value="HAD_sf"/>
</dbReference>
<dbReference type="InterPro" id="IPR036163">
    <property type="entry name" value="HMA_dom_sf"/>
</dbReference>
<dbReference type="InterPro" id="IPR023298">
    <property type="entry name" value="ATPase_P-typ_TM_dom_sf"/>
</dbReference>
<reference evidence="12" key="1">
    <citation type="submission" date="2016-05" db="EMBL/GenBank/DDBJ databases">
        <title>Comparative genomics of biotechnologically important yeasts.</title>
        <authorList>
            <consortium name="DOE Joint Genome Institute"/>
            <person name="Riley R."/>
            <person name="Haridas S."/>
            <person name="Wolfe K.H."/>
            <person name="Lopes M.R."/>
            <person name="Hittinger C.T."/>
            <person name="Goker M."/>
            <person name="Salamov A."/>
            <person name="Wisecaver J."/>
            <person name="Long T.M."/>
            <person name="Aerts A.L."/>
            <person name="Barry K."/>
            <person name="Choi C."/>
            <person name="Clum A."/>
            <person name="Coughlan A.Y."/>
            <person name="Deshpande S."/>
            <person name="Douglass A.P."/>
            <person name="Hanson S.J."/>
            <person name="Klenk H.-P."/>
            <person name="Labutti K."/>
            <person name="Lapidus A."/>
            <person name="Lindquist E."/>
            <person name="Lipzen A."/>
            <person name="Meier-Kolthoff J.P."/>
            <person name="Ohm R.A."/>
            <person name="Otillar R.P."/>
            <person name="Pangilinan J."/>
            <person name="Peng Y."/>
            <person name="Rokas A."/>
            <person name="Rosa C.A."/>
            <person name="Scheuner C."/>
            <person name="Sibirny A.A."/>
            <person name="Slot J.C."/>
            <person name="Stielow J.B."/>
            <person name="Sun H."/>
            <person name="Kurtzman C.P."/>
            <person name="Blackwell M."/>
            <person name="Grigoriev I.V."/>
            <person name="Jeffries T.W."/>
        </authorList>
    </citation>
    <scope>NUCLEOTIDE SEQUENCE [LARGE SCALE GENOMIC DNA]</scope>
    <source>
        <strain evidence="12">DSM 1968</strain>
    </source>
</reference>
<dbReference type="GO" id="GO:0055070">
    <property type="term" value="P:copper ion homeostasis"/>
    <property type="evidence" value="ECO:0007669"/>
    <property type="project" value="TreeGrafter"/>
</dbReference>
<feature type="transmembrane region" description="Helical" evidence="9">
    <location>
        <begin position="346"/>
        <end position="364"/>
    </location>
</feature>
<dbReference type="InterPro" id="IPR059000">
    <property type="entry name" value="ATPase_P-type_domA"/>
</dbReference>
<evidence type="ECO:0000256" key="1">
    <source>
        <dbReference type="ARBA" id="ARBA00004127"/>
    </source>
</evidence>
<dbReference type="GO" id="GO:0005507">
    <property type="term" value="F:copper ion binding"/>
    <property type="evidence" value="ECO:0007669"/>
    <property type="project" value="EnsemblFungi"/>
</dbReference>
<dbReference type="EMBL" id="KV454477">
    <property type="protein sequence ID" value="ODV62201.1"/>
    <property type="molecule type" value="Genomic_DNA"/>
</dbReference>
<evidence type="ECO:0000256" key="3">
    <source>
        <dbReference type="ARBA" id="ARBA00022723"/>
    </source>
</evidence>
<feature type="domain" description="HMA" evidence="10">
    <location>
        <begin position="171"/>
        <end position="236"/>
    </location>
</feature>
<dbReference type="PROSITE" id="PS01047">
    <property type="entry name" value="HMA_1"/>
    <property type="match status" value="2"/>
</dbReference>
<comment type="subcellular location">
    <subcellularLocation>
        <location evidence="1">Endomembrane system</location>
        <topology evidence="1">Multi-pass membrane protein</topology>
    </subcellularLocation>
    <subcellularLocation>
        <location evidence="9">Membrane</location>
    </subcellularLocation>
</comment>
<dbReference type="Gene3D" id="3.40.1110.10">
    <property type="entry name" value="Calcium-transporting ATPase, cytoplasmic domain N"/>
    <property type="match status" value="1"/>
</dbReference>
<dbReference type="GO" id="GO:0006879">
    <property type="term" value="P:intracellular iron ion homeostasis"/>
    <property type="evidence" value="ECO:0007669"/>
    <property type="project" value="EnsemblFungi"/>
</dbReference>
<dbReference type="Pfam" id="PF00403">
    <property type="entry name" value="HMA"/>
    <property type="match status" value="2"/>
</dbReference>
<dbReference type="SUPFAM" id="SSF56784">
    <property type="entry name" value="HAD-like"/>
    <property type="match status" value="1"/>
</dbReference>
<dbReference type="FunFam" id="3.30.70.100:FF:000043">
    <property type="entry name" value="Copper-transporting ATPase 2"/>
    <property type="match status" value="1"/>
</dbReference>
<dbReference type="PRINTS" id="PR00120">
    <property type="entry name" value="HATPASE"/>
</dbReference>
<dbReference type="OrthoDB" id="432719at2759"/>
<feature type="domain" description="HMA" evidence="10">
    <location>
        <begin position="55"/>
        <end position="120"/>
    </location>
</feature>
<dbReference type="InParanoid" id="A0A1D2VKR5"/>
<dbReference type="GeneID" id="30964675"/>
<dbReference type="NCBIfam" id="TIGR01494">
    <property type="entry name" value="ATPase_P-type"/>
    <property type="match status" value="2"/>
</dbReference>
<name>A0A1D2VKR5_9ASCO</name>
<keyword evidence="8 9" id="KW-0472">Membrane</keyword>
<dbReference type="InterPro" id="IPR023299">
    <property type="entry name" value="ATPase_P-typ_cyto_dom_N"/>
</dbReference>
<evidence type="ECO:0000256" key="9">
    <source>
        <dbReference type="RuleBase" id="RU362081"/>
    </source>
</evidence>
<dbReference type="PANTHER" id="PTHR43520:SF8">
    <property type="entry name" value="P-TYPE CU(+) TRANSPORTER"/>
    <property type="match status" value="1"/>
</dbReference>
<keyword evidence="2 9" id="KW-0812">Transmembrane</keyword>
<dbReference type="InterPro" id="IPR008250">
    <property type="entry name" value="ATPase_P-typ_transduc_dom_A_sf"/>
</dbReference>
<dbReference type="InterPro" id="IPR006121">
    <property type="entry name" value="HMA_dom"/>
</dbReference>
<dbReference type="InterPro" id="IPR027256">
    <property type="entry name" value="P-typ_ATPase_IB"/>
</dbReference>
<dbReference type="Gene3D" id="3.30.70.100">
    <property type="match status" value="2"/>
</dbReference>
<feature type="transmembrane region" description="Helical" evidence="9">
    <location>
        <begin position="665"/>
        <end position="687"/>
    </location>
</feature>
<dbReference type="InterPro" id="IPR017969">
    <property type="entry name" value="Heavy-metal-associated_CS"/>
</dbReference>
<accession>A0A1D2VKR5</accession>
<dbReference type="SUPFAM" id="SSF81653">
    <property type="entry name" value="Calcium ATPase, transduction domain A"/>
    <property type="match status" value="1"/>
</dbReference>
<evidence type="ECO:0000256" key="8">
    <source>
        <dbReference type="ARBA" id="ARBA00023136"/>
    </source>
</evidence>
<dbReference type="NCBIfam" id="TIGR01525">
    <property type="entry name" value="ATPase-IB_hvy"/>
    <property type="match status" value="1"/>
</dbReference>
<evidence type="ECO:0000313" key="11">
    <source>
        <dbReference type="EMBL" id="ODV62201.1"/>
    </source>
</evidence>
<keyword evidence="7 9" id="KW-1133">Transmembrane helix</keyword>
<dbReference type="PANTHER" id="PTHR43520">
    <property type="entry name" value="ATP7, ISOFORM B"/>
    <property type="match status" value="1"/>
</dbReference>
<dbReference type="GO" id="GO:0043682">
    <property type="term" value="F:P-type divalent copper transporter activity"/>
    <property type="evidence" value="ECO:0007669"/>
    <property type="project" value="TreeGrafter"/>
</dbReference>
<feature type="transmembrane region" description="Helical" evidence="9">
    <location>
        <begin position="623"/>
        <end position="645"/>
    </location>
</feature>
<keyword evidence="12" id="KW-1185">Reference proteome</keyword>
<sequence length="1045" mass="115615">MPTHISNDSIISVTAPLLPNSDTSSFDASIRSNEQTTNTNYPNITTVNDAQLYDNETTLSVHGMTCAACVSTISKSLKSLPDVDSVSVSLLTEEAKITHTSHLNSDDLVESIEDCGFDAELIDTRKLFLPNNTNNTNNINNINNINHINENDDLSNLNHNSLELQTLPHHYTSTLSIDGMTCSACTSSVTNALNSIQYVQSTTVSLLTQEVKIVHSHFIDPSIFLEKIDDLGFTPSLILSNIFNINPQHEFNSITLKIFGDISNISSNDLKSSISSFNNIKSLSINLPLKQIKLSYDINSPIKIRFIIKSLNTKYNIDCLPITSFDNTTQLKLLAKTKEIKYWKFNFLKALLLAIPILLCHHFFYRVFHKNSCMLKTGLYLPDFISLVLATYIQFFLGKIFYINSYKSLKHGSATMDLLVCISTSIAYLFSIYSMLKSLINSSSMRPMVLFDTSAMLITFISFGKWLENKAKGQTTTTLSNLLSLTPSSCDIITNLNPDHFNNLSIDSNSINNLQTESIFTDLVQPNDIIIIKQGSKIPVDGVLIYGESEVDESLVTGESTPILKSKNSNLIGGSINNTNTIYMKVQKVGKYTKLSKIISLVKDAQTKKAPLQRYADYIASKFVPTILCLALITFCAWLFLLEYYLNENNLSKKLFKEIKINGKFFVALKISISVIVVACPCALGLAAPTAIMVGTGVGAENSILIKGGEVLENLNKVKMILFDKTNTLTVGSMQIHSYNFFPAKENYNLDDVNIWHLINLIENNINHPISKSLREYSKKLSFQNDKEFSSSSNLNNKLNVSNIVNKVGFGVTANFSISNETSHKVKVGNSKLIENIQDDDNDEIGTKIYVSIGNDFIGYIILKDYIKLDAKDVITTLKKSGYEIAMVTGDNYEIAKRVGDQIGISPEYIFSEKTPSEKTKLVKNFQTTKKVLFVGDGINDAAAITQADIGVSFGGATDIASSAADIILLDDSLSSLIQSLSLSKKTFNTIKVNFFLACVYNLLMIPMAMIGIMNPLFAALAMSLSSVCVVTSSLRIKNWKPSSK</sequence>
<dbReference type="PRINTS" id="PR00119">
    <property type="entry name" value="CATATPASE"/>
</dbReference>
<feature type="transmembrane region" description="Helical" evidence="9">
    <location>
        <begin position="414"/>
        <end position="436"/>
    </location>
</feature>
<keyword evidence="3 9" id="KW-0479">Metal-binding</keyword>
<dbReference type="STRING" id="1344418.A0A1D2VKR5"/>
<dbReference type="SUPFAM" id="SSF81665">
    <property type="entry name" value="Calcium ATPase, transmembrane domain M"/>
    <property type="match status" value="1"/>
</dbReference>
<dbReference type="GO" id="GO:0060003">
    <property type="term" value="P:copper ion export"/>
    <property type="evidence" value="ECO:0007669"/>
    <property type="project" value="EnsemblFungi"/>
</dbReference>
<dbReference type="Gene3D" id="2.70.150.10">
    <property type="entry name" value="Calcium-transporting ATPase, cytoplasmic transduction domain A"/>
    <property type="match status" value="1"/>
</dbReference>
<dbReference type="FunFam" id="2.70.150.10:FF:000002">
    <property type="entry name" value="Copper-transporting ATPase 1, putative"/>
    <property type="match status" value="1"/>
</dbReference>
<dbReference type="GO" id="GO:0005524">
    <property type="term" value="F:ATP binding"/>
    <property type="evidence" value="ECO:0007669"/>
    <property type="project" value="UniProtKB-UniRule"/>
</dbReference>
<dbReference type="AlphaFoldDB" id="A0A1D2VKR5"/>
<keyword evidence="5 9" id="KW-0067">ATP-binding</keyword>
<dbReference type="Pfam" id="PF00702">
    <property type="entry name" value="Hydrolase"/>
    <property type="match status" value="1"/>
</dbReference>
<dbReference type="PROSITE" id="PS50846">
    <property type="entry name" value="HMA_2"/>
    <property type="match status" value="2"/>
</dbReference>
<dbReference type="FunCoup" id="A0A1D2VKR5">
    <property type="interactions" value="444"/>
</dbReference>
<feature type="transmembrane region" description="Helical" evidence="9">
    <location>
        <begin position="384"/>
        <end position="402"/>
    </location>
</feature>
<dbReference type="InterPro" id="IPR001757">
    <property type="entry name" value="P_typ_ATPase"/>
</dbReference>
<dbReference type="Gene3D" id="3.40.50.1000">
    <property type="entry name" value="HAD superfamily/HAD-like"/>
    <property type="match status" value="1"/>
</dbReference>
<protein>
    <submittedName>
        <fullName evidence="11">Heavy metal translocatin</fullName>
    </submittedName>
</protein>
<dbReference type="GO" id="GO:0012510">
    <property type="term" value="C:trans-Golgi network transport vesicle membrane"/>
    <property type="evidence" value="ECO:0007669"/>
    <property type="project" value="EnsemblFungi"/>
</dbReference>
<evidence type="ECO:0000259" key="10">
    <source>
        <dbReference type="PROSITE" id="PS50846"/>
    </source>
</evidence>
<evidence type="ECO:0000256" key="4">
    <source>
        <dbReference type="ARBA" id="ARBA00022741"/>
    </source>
</evidence>
<dbReference type="RefSeq" id="XP_020048508.1">
    <property type="nucleotide sequence ID" value="XM_020191039.1"/>
</dbReference>
<dbReference type="Proteomes" id="UP000095038">
    <property type="component" value="Unassembled WGS sequence"/>
</dbReference>
<organism evidence="11 12">
    <name type="scientific">Ascoidea rubescens DSM 1968</name>
    <dbReference type="NCBI Taxonomy" id="1344418"/>
    <lineage>
        <taxon>Eukaryota</taxon>
        <taxon>Fungi</taxon>
        <taxon>Dikarya</taxon>
        <taxon>Ascomycota</taxon>
        <taxon>Saccharomycotina</taxon>
        <taxon>Saccharomycetes</taxon>
        <taxon>Ascoideaceae</taxon>
        <taxon>Ascoidea</taxon>
    </lineage>
</organism>
<keyword evidence="6" id="KW-1278">Translocase</keyword>
<dbReference type="CDD" id="cd00371">
    <property type="entry name" value="HMA"/>
    <property type="match status" value="2"/>
</dbReference>